<dbReference type="InParanoid" id="A0A251S063"/>
<name>A0A251S063_HELAN</name>
<dbReference type="EMBL" id="CM007905">
    <property type="protein sequence ID" value="OTF91862.1"/>
    <property type="molecule type" value="Genomic_DNA"/>
</dbReference>
<dbReference type="Proteomes" id="UP000215914">
    <property type="component" value="Chromosome 16"/>
</dbReference>
<proteinExistence type="predicted"/>
<evidence type="ECO:0000313" key="1">
    <source>
        <dbReference type="EMBL" id="OTF91862.1"/>
    </source>
</evidence>
<dbReference type="AlphaFoldDB" id="A0A251S063"/>
<gene>
    <name evidence="1" type="ORF">HannXRQ_Chr16g0515581</name>
</gene>
<accession>A0A251S063</accession>
<sequence length="69" mass="8169">MLLIAIVRSLGFLILLVRYLQEIATQPMGTWGKVQREKTKWLELQIRSLNKIAIWILDILIFVKTVVWF</sequence>
<evidence type="ECO:0000313" key="2">
    <source>
        <dbReference type="Proteomes" id="UP000215914"/>
    </source>
</evidence>
<reference evidence="2" key="1">
    <citation type="journal article" date="2017" name="Nature">
        <title>The sunflower genome provides insights into oil metabolism, flowering and Asterid evolution.</title>
        <authorList>
            <person name="Badouin H."/>
            <person name="Gouzy J."/>
            <person name="Grassa C.J."/>
            <person name="Murat F."/>
            <person name="Staton S.E."/>
            <person name="Cottret L."/>
            <person name="Lelandais-Briere C."/>
            <person name="Owens G.L."/>
            <person name="Carrere S."/>
            <person name="Mayjonade B."/>
            <person name="Legrand L."/>
            <person name="Gill N."/>
            <person name="Kane N.C."/>
            <person name="Bowers J.E."/>
            <person name="Hubner S."/>
            <person name="Bellec A."/>
            <person name="Berard A."/>
            <person name="Berges H."/>
            <person name="Blanchet N."/>
            <person name="Boniface M.C."/>
            <person name="Brunel D."/>
            <person name="Catrice O."/>
            <person name="Chaidir N."/>
            <person name="Claudel C."/>
            <person name="Donnadieu C."/>
            <person name="Faraut T."/>
            <person name="Fievet G."/>
            <person name="Helmstetter N."/>
            <person name="King M."/>
            <person name="Knapp S.J."/>
            <person name="Lai Z."/>
            <person name="Le Paslier M.C."/>
            <person name="Lippi Y."/>
            <person name="Lorenzon L."/>
            <person name="Mandel J.R."/>
            <person name="Marage G."/>
            <person name="Marchand G."/>
            <person name="Marquand E."/>
            <person name="Bret-Mestries E."/>
            <person name="Morien E."/>
            <person name="Nambeesan S."/>
            <person name="Nguyen T."/>
            <person name="Pegot-Espagnet P."/>
            <person name="Pouilly N."/>
            <person name="Raftis F."/>
            <person name="Sallet E."/>
            <person name="Schiex T."/>
            <person name="Thomas J."/>
            <person name="Vandecasteele C."/>
            <person name="Vares D."/>
            <person name="Vear F."/>
            <person name="Vautrin S."/>
            <person name="Crespi M."/>
            <person name="Mangin B."/>
            <person name="Burke J.M."/>
            <person name="Salse J."/>
            <person name="Munos S."/>
            <person name="Vincourt P."/>
            <person name="Rieseberg L.H."/>
            <person name="Langlade N.B."/>
        </authorList>
    </citation>
    <scope>NUCLEOTIDE SEQUENCE [LARGE SCALE GENOMIC DNA]</scope>
    <source>
        <strain evidence="2">cv. SF193</strain>
    </source>
</reference>
<organism evidence="1 2">
    <name type="scientific">Helianthus annuus</name>
    <name type="common">Common sunflower</name>
    <dbReference type="NCBI Taxonomy" id="4232"/>
    <lineage>
        <taxon>Eukaryota</taxon>
        <taxon>Viridiplantae</taxon>
        <taxon>Streptophyta</taxon>
        <taxon>Embryophyta</taxon>
        <taxon>Tracheophyta</taxon>
        <taxon>Spermatophyta</taxon>
        <taxon>Magnoliopsida</taxon>
        <taxon>eudicotyledons</taxon>
        <taxon>Gunneridae</taxon>
        <taxon>Pentapetalae</taxon>
        <taxon>asterids</taxon>
        <taxon>campanulids</taxon>
        <taxon>Asterales</taxon>
        <taxon>Asteraceae</taxon>
        <taxon>Asteroideae</taxon>
        <taxon>Heliantheae alliance</taxon>
        <taxon>Heliantheae</taxon>
        <taxon>Helianthus</taxon>
    </lineage>
</organism>
<keyword evidence="2" id="KW-1185">Reference proteome</keyword>
<protein>
    <submittedName>
        <fullName evidence="1">Uncharacterized protein</fullName>
    </submittedName>
</protein>